<evidence type="ECO:0000256" key="2">
    <source>
        <dbReference type="ARBA" id="ARBA00022723"/>
    </source>
</evidence>
<evidence type="ECO:0000313" key="9">
    <source>
        <dbReference type="EMBL" id="MDR7122537.1"/>
    </source>
</evidence>
<dbReference type="Gene3D" id="3.30.2010.10">
    <property type="entry name" value="Metalloproteases ('zincins'), catalytic domain"/>
    <property type="match status" value="1"/>
</dbReference>
<evidence type="ECO:0000256" key="6">
    <source>
        <dbReference type="RuleBase" id="RU003983"/>
    </source>
</evidence>
<feature type="domain" description="Peptidase M48" evidence="8">
    <location>
        <begin position="60"/>
        <end position="244"/>
    </location>
</feature>
<evidence type="ECO:0000256" key="7">
    <source>
        <dbReference type="SAM" id="SignalP"/>
    </source>
</evidence>
<dbReference type="PROSITE" id="PS51257">
    <property type="entry name" value="PROKAR_LIPOPROTEIN"/>
    <property type="match status" value="1"/>
</dbReference>
<dbReference type="InterPro" id="IPR051156">
    <property type="entry name" value="Mito/Outer_Membr_Metalloprot"/>
</dbReference>
<organism evidence="9 10">
    <name type="scientific">Rheinheimera soli</name>
    <dbReference type="NCBI Taxonomy" id="443616"/>
    <lineage>
        <taxon>Bacteria</taxon>
        <taxon>Pseudomonadati</taxon>
        <taxon>Pseudomonadota</taxon>
        <taxon>Gammaproteobacteria</taxon>
        <taxon>Chromatiales</taxon>
        <taxon>Chromatiaceae</taxon>
        <taxon>Rheinheimera</taxon>
    </lineage>
</organism>
<gene>
    <name evidence="9" type="ORF">J2W69_003511</name>
</gene>
<dbReference type="GO" id="GO:0008233">
    <property type="term" value="F:peptidase activity"/>
    <property type="evidence" value="ECO:0007669"/>
    <property type="project" value="UniProtKB-KW"/>
</dbReference>
<keyword evidence="7" id="KW-0732">Signal</keyword>
<keyword evidence="10" id="KW-1185">Reference proteome</keyword>
<proteinExistence type="inferred from homology"/>
<evidence type="ECO:0000256" key="1">
    <source>
        <dbReference type="ARBA" id="ARBA00022670"/>
    </source>
</evidence>
<dbReference type="RefSeq" id="WP_310280825.1">
    <property type="nucleotide sequence ID" value="NZ_JAVDWR010000017.1"/>
</dbReference>
<keyword evidence="2" id="KW-0479">Metal-binding</keyword>
<dbReference type="InterPro" id="IPR001915">
    <property type="entry name" value="Peptidase_M48"/>
</dbReference>
<feature type="signal peptide" evidence="7">
    <location>
        <begin position="1"/>
        <end position="17"/>
    </location>
</feature>
<name>A0ABU1W3Q6_9GAMM</name>
<evidence type="ECO:0000256" key="5">
    <source>
        <dbReference type="ARBA" id="ARBA00023049"/>
    </source>
</evidence>
<dbReference type="Proteomes" id="UP001257909">
    <property type="component" value="Unassembled WGS sequence"/>
</dbReference>
<sequence length="270" mass="29323">MRTKLVLPLLIASVLLASCTQSPTGRRQLMLFDDQKLSSLGIQTFEGMKAEVPVSKNKKVNQYVQCVANSLLKHTDAKWQKTPWEIVVFDDDQVNAFALPGGKMGVYTGLLLVADNQSQLAAVIGHEIAHVIAGHSNERLSSDQFISTALSVADGAMTMANSPYQQQMRTAFGLGAQVGIVLPFSRAHETEADIMGLELMAKAGFVPAESVKLWQNMAAKGSGSTPQLLSSHPVPDNRIKELNKHMAVAESYYQQRRSQGALPNCNKASN</sequence>
<keyword evidence="1 6" id="KW-0645">Protease</keyword>
<protein>
    <submittedName>
        <fullName evidence="9">Zn-dependent protease</fullName>
    </submittedName>
</protein>
<reference evidence="9 10" key="1">
    <citation type="submission" date="2023-07" db="EMBL/GenBank/DDBJ databases">
        <title>Sorghum-associated microbial communities from plants grown in Nebraska, USA.</title>
        <authorList>
            <person name="Schachtman D."/>
        </authorList>
    </citation>
    <scope>NUCLEOTIDE SEQUENCE [LARGE SCALE GENOMIC DNA]</scope>
    <source>
        <strain evidence="9 10">4138</strain>
    </source>
</reference>
<dbReference type="PANTHER" id="PTHR22726:SF24">
    <property type="entry name" value="M48 FAMILY METALLOPEPTIDASE"/>
    <property type="match status" value="1"/>
</dbReference>
<dbReference type="CDD" id="cd07331">
    <property type="entry name" value="M48C_Oma1_like"/>
    <property type="match status" value="1"/>
</dbReference>
<comment type="caution">
    <text evidence="9">The sequence shown here is derived from an EMBL/GenBank/DDBJ whole genome shotgun (WGS) entry which is preliminary data.</text>
</comment>
<evidence type="ECO:0000259" key="8">
    <source>
        <dbReference type="Pfam" id="PF01435"/>
    </source>
</evidence>
<feature type="chain" id="PRO_5047100709" evidence="7">
    <location>
        <begin position="18"/>
        <end position="270"/>
    </location>
</feature>
<comment type="cofactor">
    <cofactor evidence="6">
        <name>Zn(2+)</name>
        <dbReference type="ChEBI" id="CHEBI:29105"/>
    </cofactor>
    <text evidence="6">Binds 1 zinc ion per subunit.</text>
</comment>
<dbReference type="EMBL" id="JAVDWR010000017">
    <property type="protein sequence ID" value="MDR7122537.1"/>
    <property type="molecule type" value="Genomic_DNA"/>
</dbReference>
<evidence type="ECO:0000256" key="4">
    <source>
        <dbReference type="ARBA" id="ARBA00022833"/>
    </source>
</evidence>
<dbReference type="PANTHER" id="PTHR22726">
    <property type="entry name" value="METALLOENDOPEPTIDASE OMA1"/>
    <property type="match status" value="1"/>
</dbReference>
<accession>A0ABU1W3Q6</accession>
<comment type="similarity">
    <text evidence="6">Belongs to the peptidase M48 family.</text>
</comment>
<evidence type="ECO:0000313" key="10">
    <source>
        <dbReference type="Proteomes" id="UP001257909"/>
    </source>
</evidence>
<evidence type="ECO:0000256" key="3">
    <source>
        <dbReference type="ARBA" id="ARBA00022801"/>
    </source>
</evidence>
<keyword evidence="4 6" id="KW-0862">Zinc</keyword>
<dbReference type="GO" id="GO:0006508">
    <property type="term" value="P:proteolysis"/>
    <property type="evidence" value="ECO:0007669"/>
    <property type="project" value="UniProtKB-KW"/>
</dbReference>
<keyword evidence="5 6" id="KW-0482">Metalloprotease</keyword>
<dbReference type="Pfam" id="PF01435">
    <property type="entry name" value="Peptidase_M48"/>
    <property type="match status" value="1"/>
</dbReference>
<keyword evidence="3 6" id="KW-0378">Hydrolase</keyword>